<accession>A0A1M5SJU4</accession>
<evidence type="ECO:0000313" key="4">
    <source>
        <dbReference type="Proteomes" id="UP000184074"/>
    </source>
</evidence>
<dbReference type="Proteomes" id="UP000184074">
    <property type="component" value="Unassembled WGS sequence"/>
</dbReference>
<sequence>MRSTPRKSTVQSCQSAVRSAKKNRRMTALDQYERLESDGLWREKTGAQRRDVLVSFGHATLVISDSADRPLTHWSLPAVTRLNEGERPALFSPAPDAEETLEIADDTMIDAIETVRRGLLNARSTSGRLRFAISASFAALVVGLAVFWFPNALREQTLAVVPQSKRAEMGAIILGHLQSTLGQRCTSPRGQDALGAMSNRLFGPSAQAQIVVLPDGLEEAVALPGNIIVLDKSRVESAKEPESVAGYALAAFLDAEEKDALGPIIDQAGLRPTLQLLTTGDLPPESLEAYAISLTNSPQLIELRASILEGFQSQNVDITPLFADLESRGRLVPNQTNEADNQPVISDSQWIALNGICDA</sequence>
<dbReference type="AlphaFoldDB" id="A0A1M5SJU4"/>
<keyword evidence="2" id="KW-0472">Membrane</keyword>
<dbReference type="EMBL" id="FQXB01000006">
    <property type="protein sequence ID" value="SHH38528.1"/>
    <property type="molecule type" value="Genomic_DNA"/>
</dbReference>
<feature type="compositionally biased region" description="Polar residues" evidence="1">
    <location>
        <begin position="1"/>
        <end position="17"/>
    </location>
</feature>
<organism evidence="3 4">
    <name type="scientific">Cognatiyoonia sediminum</name>
    <dbReference type="NCBI Taxonomy" id="1508389"/>
    <lineage>
        <taxon>Bacteria</taxon>
        <taxon>Pseudomonadati</taxon>
        <taxon>Pseudomonadota</taxon>
        <taxon>Alphaproteobacteria</taxon>
        <taxon>Rhodobacterales</taxon>
        <taxon>Paracoccaceae</taxon>
        <taxon>Cognatiyoonia</taxon>
    </lineage>
</organism>
<evidence type="ECO:0000256" key="2">
    <source>
        <dbReference type="SAM" id="Phobius"/>
    </source>
</evidence>
<feature type="region of interest" description="Disordered" evidence="1">
    <location>
        <begin position="1"/>
        <end position="24"/>
    </location>
</feature>
<proteinExistence type="predicted"/>
<evidence type="ECO:0000313" key="3">
    <source>
        <dbReference type="EMBL" id="SHH38528.1"/>
    </source>
</evidence>
<keyword evidence="4" id="KW-1185">Reference proteome</keyword>
<name>A0A1M5SJU4_9RHOB</name>
<reference evidence="3 4" key="1">
    <citation type="submission" date="2016-11" db="EMBL/GenBank/DDBJ databases">
        <authorList>
            <person name="Jaros S."/>
            <person name="Januszkiewicz K."/>
            <person name="Wedrychowicz H."/>
        </authorList>
    </citation>
    <scope>NUCLEOTIDE SEQUENCE [LARGE SCALE GENOMIC DNA]</scope>
    <source>
        <strain evidence="3 4">DSM 28715</strain>
    </source>
</reference>
<feature type="transmembrane region" description="Helical" evidence="2">
    <location>
        <begin position="129"/>
        <end position="149"/>
    </location>
</feature>
<gene>
    <name evidence="3" type="ORF">SAMN05444003_2999</name>
</gene>
<keyword evidence="2" id="KW-1133">Transmembrane helix</keyword>
<protein>
    <submittedName>
        <fullName evidence="3">Uncharacterized protein</fullName>
    </submittedName>
</protein>
<dbReference type="STRING" id="1508389.SAMN05444003_2999"/>
<evidence type="ECO:0000256" key="1">
    <source>
        <dbReference type="SAM" id="MobiDB-lite"/>
    </source>
</evidence>
<keyword evidence="2" id="KW-0812">Transmembrane</keyword>